<dbReference type="SMART" id="SM00589">
    <property type="entry name" value="PRY"/>
    <property type="match status" value="1"/>
</dbReference>
<dbReference type="Pfam" id="PF13445">
    <property type="entry name" value="zf-RING_UBOX"/>
    <property type="match status" value="1"/>
</dbReference>
<dbReference type="InterPro" id="IPR001841">
    <property type="entry name" value="Znf_RING"/>
</dbReference>
<dbReference type="PROSITE" id="PS50089">
    <property type="entry name" value="ZF_RING_2"/>
    <property type="match status" value="1"/>
</dbReference>
<dbReference type="PROSITE" id="PS50119">
    <property type="entry name" value="ZF_BBOX"/>
    <property type="match status" value="1"/>
</dbReference>
<dbReference type="KEGG" id="bspl:114844681"/>
<dbReference type="InterPro" id="IPR027370">
    <property type="entry name" value="Znf-RING_euk"/>
</dbReference>
<organism evidence="9 10">
    <name type="scientific">Betta splendens</name>
    <name type="common">Siamese fighting fish</name>
    <dbReference type="NCBI Taxonomy" id="158456"/>
    <lineage>
        <taxon>Eukaryota</taxon>
        <taxon>Metazoa</taxon>
        <taxon>Chordata</taxon>
        <taxon>Craniata</taxon>
        <taxon>Vertebrata</taxon>
        <taxon>Euteleostomi</taxon>
        <taxon>Actinopterygii</taxon>
        <taxon>Neopterygii</taxon>
        <taxon>Teleostei</taxon>
        <taxon>Neoteleostei</taxon>
        <taxon>Acanthomorphata</taxon>
        <taxon>Anabantaria</taxon>
        <taxon>Anabantiformes</taxon>
        <taxon>Anabantoidei</taxon>
        <taxon>Osphronemidae</taxon>
        <taxon>Betta</taxon>
    </lineage>
</organism>
<feature type="domain" description="RING-type" evidence="6">
    <location>
        <begin position="12"/>
        <end position="52"/>
    </location>
</feature>
<dbReference type="AlphaFoldDB" id="A0A6P7L064"/>
<name>A0A6P7L064_BETSP</name>
<dbReference type="SUPFAM" id="SSF57845">
    <property type="entry name" value="B-box zinc-binding domain"/>
    <property type="match status" value="1"/>
</dbReference>
<feature type="domain" description="B30.2/SPRY" evidence="8">
    <location>
        <begin position="276"/>
        <end position="465"/>
    </location>
</feature>
<dbReference type="CDD" id="cd12893">
    <property type="entry name" value="SPRY_PRY_TRIM35"/>
    <property type="match status" value="1"/>
</dbReference>
<keyword evidence="9" id="KW-1185">Reference proteome</keyword>
<dbReference type="PROSITE" id="PS00518">
    <property type="entry name" value="ZF_RING_1"/>
    <property type="match status" value="1"/>
</dbReference>
<dbReference type="SMART" id="SM00184">
    <property type="entry name" value="RING"/>
    <property type="match status" value="1"/>
</dbReference>
<dbReference type="RefSeq" id="XP_028988062.1">
    <property type="nucleotide sequence ID" value="XM_029132229.3"/>
</dbReference>
<dbReference type="InterPro" id="IPR050143">
    <property type="entry name" value="TRIM/RBCC"/>
</dbReference>
<evidence type="ECO:0000313" key="9">
    <source>
        <dbReference type="Proteomes" id="UP000515150"/>
    </source>
</evidence>
<dbReference type="PRINTS" id="PR01407">
    <property type="entry name" value="BUTYPHLNCDUF"/>
</dbReference>
<dbReference type="InterPro" id="IPR001870">
    <property type="entry name" value="B30.2/SPRY"/>
</dbReference>
<sequence length="469" mass="54237">MAFCSAKEDLTCPICFDIFKNPVLLSCSHSVCKDCLQTWWAEQLIHSCPLCKRRSSRDDPPSNLVLKNLCEAFLQELSAEQKSSVQCEDLCVLHSEKLRLFCLDHQQAVCVVCRDSKAHENHRFRPIHEAAKENRGTLTKAIKSLKKKLEKYNKVKFSWDQTAEHIKARAQHTEKLIRGEFKKLQNFLRKEEETRITALRMEEARKSQVMKEKITTLSKDIVALSEKIKAAEKELKSEDTTFLQNYKAVVERVHWRPLLEDPQLESDALIDVAKHVGNLGFNIWEKMKEEVSYSPVILDPNTAQLNLEVSVNLTSVRFTETEMQLPRNPERHECHISVLGSTGFNSGAHSWEVKVRNDADWSVGVMEESVQRKGGILSRYWEIWFKDGEYKAYAPSYTDKVLSVRSHIRKIKAHLDWNKGRLSFTDADTKTNLYTFSHTFTERMFPFVHTKNKKPLKIVPGKVTLQLDM</sequence>
<dbReference type="InterPro" id="IPR003879">
    <property type="entry name" value="Butyrophylin_SPRY"/>
</dbReference>
<gene>
    <name evidence="10" type="primary">LOC114844681</name>
</gene>
<dbReference type="SUPFAM" id="SSF57850">
    <property type="entry name" value="RING/U-box"/>
    <property type="match status" value="1"/>
</dbReference>
<dbReference type="Pfam" id="PF00622">
    <property type="entry name" value="SPRY"/>
    <property type="match status" value="1"/>
</dbReference>
<dbReference type="InterPro" id="IPR013083">
    <property type="entry name" value="Znf_RING/FYVE/PHD"/>
</dbReference>
<dbReference type="GeneID" id="114844681"/>
<evidence type="ECO:0000259" key="8">
    <source>
        <dbReference type="PROSITE" id="PS50188"/>
    </source>
</evidence>
<keyword evidence="5" id="KW-0175">Coiled coil</keyword>
<dbReference type="Pfam" id="PF13765">
    <property type="entry name" value="PRY"/>
    <property type="match status" value="1"/>
</dbReference>
<evidence type="ECO:0000313" key="10">
    <source>
        <dbReference type="RefSeq" id="XP_028988062.1"/>
    </source>
</evidence>
<dbReference type="InterPro" id="IPR013320">
    <property type="entry name" value="ConA-like_dom_sf"/>
</dbReference>
<dbReference type="InterPro" id="IPR003877">
    <property type="entry name" value="SPRY_dom"/>
</dbReference>
<accession>A0A6P7L064</accession>
<feature type="domain" description="B box-type" evidence="7">
    <location>
        <begin position="86"/>
        <end position="127"/>
    </location>
</feature>
<keyword evidence="1" id="KW-0479">Metal-binding</keyword>
<dbReference type="GO" id="GO:0008270">
    <property type="term" value="F:zinc ion binding"/>
    <property type="evidence" value="ECO:0007669"/>
    <property type="project" value="UniProtKB-KW"/>
</dbReference>
<dbReference type="InterPro" id="IPR017907">
    <property type="entry name" value="Znf_RING_CS"/>
</dbReference>
<proteinExistence type="predicted"/>
<evidence type="ECO:0000256" key="3">
    <source>
        <dbReference type="ARBA" id="ARBA00022833"/>
    </source>
</evidence>
<protein>
    <submittedName>
        <fullName evidence="10">Zinc-binding protein A33-like</fullName>
    </submittedName>
</protein>
<dbReference type="SMART" id="SM00336">
    <property type="entry name" value="BBOX"/>
    <property type="match status" value="1"/>
</dbReference>
<dbReference type="InterPro" id="IPR000315">
    <property type="entry name" value="Znf_B-box"/>
</dbReference>
<dbReference type="SUPFAM" id="SSF49899">
    <property type="entry name" value="Concanavalin A-like lectins/glucanases"/>
    <property type="match status" value="1"/>
</dbReference>
<evidence type="ECO:0000259" key="6">
    <source>
        <dbReference type="PROSITE" id="PS50089"/>
    </source>
</evidence>
<evidence type="ECO:0000259" key="7">
    <source>
        <dbReference type="PROSITE" id="PS50119"/>
    </source>
</evidence>
<evidence type="ECO:0000256" key="2">
    <source>
        <dbReference type="ARBA" id="ARBA00022771"/>
    </source>
</evidence>
<feature type="coiled-coil region" evidence="5">
    <location>
        <begin position="214"/>
        <end position="241"/>
    </location>
</feature>
<evidence type="ECO:0000256" key="4">
    <source>
        <dbReference type="PROSITE-ProRule" id="PRU00024"/>
    </source>
</evidence>
<dbReference type="InterPro" id="IPR043136">
    <property type="entry name" value="B30.2/SPRY_sf"/>
</dbReference>
<dbReference type="Gene3D" id="3.30.160.60">
    <property type="entry name" value="Classic Zinc Finger"/>
    <property type="match status" value="1"/>
</dbReference>
<dbReference type="Proteomes" id="UP000515150">
    <property type="component" value="Chromosome 2"/>
</dbReference>
<evidence type="ECO:0000256" key="1">
    <source>
        <dbReference type="ARBA" id="ARBA00022723"/>
    </source>
</evidence>
<dbReference type="PANTHER" id="PTHR24103">
    <property type="entry name" value="E3 UBIQUITIN-PROTEIN LIGASE TRIM"/>
    <property type="match status" value="1"/>
</dbReference>
<evidence type="ECO:0000256" key="5">
    <source>
        <dbReference type="SAM" id="Coils"/>
    </source>
</evidence>
<dbReference type="FunCoup" id="A0A6P7L064">
    <property type="interactions" value="186"/>
</dbReference>
<dbReference type="Gene3D" id="3.30.40.10">
    <property type="entry name" value="Zinc/RING finger domain, C3HC4 (zinc finger)"/>
    <property type="match status" value="1"/>
</dbReference>
<feature type="coiled-coil region" evidence="5">
    <location>
        <begin position="128"/>
        <end position="155"/>
    </location>
</feature>
<dbReference type="InParanoid" id="A0A6P7L064"/>
<keyword evidence="3" id="KW-0862">Zinc</keyword>
<reference evidence="10" key="1">
    <citation type="submission" date="2025-08" db="UniProtKB">
        <authorList>
            <consortium name="RefSeq"/>
        </authorList>
    </citation>
    <scope>IDENTIFICATION</scope>
</reference>
<dbReference type="Pfam" id="PF00643">
    <property type="entry name" value="zf-B_box"/>
    <property type="match status" value="1"/>
</dbReference>
<dbReference type="OrthoDB" id="654191at2759"/>
<dbReference type="InterPro" id="IPR006574">
    <property type="entry name" value="PRY"/>
</dbReference>
<keyword evidence="2 4" id="KW-0863">Zinc-finger</keyword>
<dbReference type="PROSITE" id="PS50188">
    <property type="entry name" value="B302_SPRY"/>
    <property type="match status" value="1"/>
</dbReference>
<dbReference type="Gene3D" id="2.60.120.920">
    <property type="match status" value="1"/>
</dbReference>